<feature type="domain" description="Cyclic nucleotide-binding" evidence="4">
    <location>
        <begin position="22"/>
        <end position="143"/>
    </location>
</feature>
<protein>
    <submittedName>
        <fullName evidence="6">Crp/Fnr family transcriptional regulator</fullName>
    </submittedName>
</protein>
<dbReference type="AlphaFoldDB" id="A0A1A9KF66"/>
<dbReference type="SUPFAM" id="SSF51206">
    <property type="entry name" value="cAMP-binding domain-like"/>
    <property type="match status" value="1"/>
</dbReference>
<dbReference type="PROSITE" id="PS51063">
    <property type="entry name" value="HTH_CRP_2"/>
    <property type="match status" value="1"/>
</dbReference>
<evidence type="ECO:0000256" key="3">
    <source>
        <dbReference type="ARBA" id="ARBA00023163"/>
    </source>
</evidence>
<dbReference type="Proteomes" id="UP000077748">
    <property type="component" value="Chromosome"/>
</dbReference>
<dbReference type="Gene3D" id="1.10.10.10">
    <property type="entry name" value="Winged helix-like DNA-binding domain superfamily/Winged helix DNA-binding domain"/>
    <property type="match status" value="1"/>
</dbReference>
<dbReference type="SMART" id="SM00419">
    <property type="entry name" value="HTH_CRP"/>
    <property type="match status" value="1"/>
</dbReference>
<dbReference type="Gene3D" id="2.60.120.10">
    <property type="entry name" value="Jelly Rolls"/>
    <property type="match status" value="1"/>
</dbReference>
<evidence type="ECO:0000256" key="1">
    <source>
        <dbReference type="ARBA" id="ARBA00023015"/>
    </source>
</evidence>
<dbReference type="EMBL" id="CP015878">
    <property type="protein sequence ID" value="ANI16155.1"/>
    <property type="molecule type" value="Genomic_DNA"/>
</dbReference>
<dbReference type="InterPro" id="IPR012318">
    <property type="entry name" value="HTH_CRP"/>
</dbReference>
<dbReference type="PANTHER" id="PTHR24567:SF74">
    <property type="entry name" value="HTH-TYPE TRANSCRIPTIONAL REGULATOR ARCR"/>
    <property type="match status" value="1"/>
</dbReference>
<evidence type="ECO:0000256" key="2">
    <source>
        <dbReference type="ARBA" id="ARBA00023125"/>
    </source>
</evidence>
<keyword evidence="1" id="KW-0805">Transcription regulation</keyword>
<dbReference type="SUPFAM" id="SSF46785">
    <property type="entry name" value="Winged helix' DNA-binding domain"/>
    <property type="match status" value="1"/>
</dbReference>
<dbReference type="GO" id="GO:0005829">
    <property type="term" value="C:cytosol"/>
    <property type="evidence" value="ECO:0007669"/>
    <property type="project" value="TreeGrafter"/>
</dbReference>
<dbReference type="InterPro" id="IPR036388">
    <property type="entry name" value="WH-like_DNA-bd_sf"/>
</dbReference>
<dbReference type="CDD" id="cd00038">
    <property type="entry name" value="CAP_ED"/>
    <property type="match status" value="1"/>
</dbReference>
<sequence length="237" mass="26843">MTNVKFAPDRGECLRLLGAIPLFADLPQGLMASLCDSASLLRAEGGKLLFREGDPAEHFLLVRRGCVEMLRFTCDGEERVFQLFREGQLIAEAAMFMPHGRYPMNARCQGSGEFFRLSRNALHKACEGHPPLAMRMLESLSLRLYRQVNEVDWLTASSASQRLAAYLLGLHRRQGESLMLPISQRQLATHLGIRPESLSRLLSDWQQAGRIQGRLRQWRLCDLTYLQELASPAVRSF</sequence>
<dbReference type="PROSITE" id="PS50042">
    <property type="entry name" value="CNMP_BINDING_3"/>
    <property type="match status" value="1"/>
</dbReference>
<dbReference type="InterPro" id="IPR050397">
    <property type="entry name" value="Env_Response_Regulators"/>
</dbReference>
<gene>
    <name evidence="6" type="ORF">A9C11_20160</name>
</gene>
<dbReference type="InterPro" id="IPR036390">
    <property type="entry name" value="WH_DNA-bd_sf"/>
</dbReference>
<evidence type="ECO:0000259" key="5">
    <source>
        <dbReference type="PROSITE" id="PS51063"/>
    </source>
</evidence>
<dbReference type="Pfam" id="PF00027">
    <property type="entry name" value="cNMP_binding"/>
    <property type="match status" value="1"/>
</dbReference>
<dbReference type="InterPro" id="IPR014710">
    <property type="entry name" value="RmlC-like_jellyroll"/>
</dbReference>
<organism evidence="6 7">
    <name type="scientific">Pseudomonas citronellolis</name>
    <dbReference type="NCBI Taxonomy" id="53408"/>
    <lineage>
        <taxon>Bacteria</taxon>
        <taxon>Pseudomonadati</taxon>
        <taxon>Pseudomonadota</taxon>
        <taxon>Gammaproteobacteria</taxon>
        <taxon>Pseudomonadales</taxon>
        <taxon>Pseudomonadaceae</taxon>
        <taxon>Pseudomonas</taxon>
    </lineage>
</organism>
<proteinExistence type="predicted"/>
<dbReference type="SMART" id="SM00100">
    <property type="entry name" value="cNMP"/>
    <property type="match status" value="1"/>
</dbReference>
<keyword evidence="3" id="KW-0804">Transcription</keyword>
<keyword evidence="2" id="KW-0238">DNA-binding</keyword>
<accession>A0A1A9KF66</accession>
<dbReference type="Pfam" id="PF13545">
    <property type="entry name" value="HTH_Crp_2"/>
    <property type="match status" value="1"/>
</dbReference>
<dbReference type="PANTHER" id="PTHR24567">
    <property type="entry name" value="CRP FAMILY TRANSCRIPTIONAL REGULATORY PROTEIN"/>
    <property type="match status" value="1"/>
</dbReference>
<feature type="domain" description="HTH crp-type" evidence="5">
    <location>
        <begin position="157"/>
        <end position="224"/>
    </location>
</feature>
<dbReference type="InterPro" id="IPR000595">
    <property type="entry name" value="cNMP-bd_dom"/>
</dbReference>
<name>A0A1A9KF66_9PSED</name>
<dbReference type="InterPro" id="IPR018490">
    <property type="entry name" value="cNMP-bd_dom_sf"/>
</dbReference>
<reference evidence="6 7" key="1">
    <citation type="submission" date="2016-05" db="EMBL/GenBank/DDBJ databases">
        <title>Genome Sequence of Pseudomonas citronellolis Strain SJTE-3, an Estrogens and Persistent Organic Pollutants degradation strain.</title>
        <authorList>
            <person name="Liang R."/>
        </authorList>
    </citation>
    <scope>NUCLEOTIDE SEQUENCE [LARGE SCALE GENOMIC DNA]</scope>
    <source>
        <strain evidence="6 7">SJTE-3</strain>
    </source>
</reference>
<dbReference type="GO" id="GO:0003677">
    <property type="term" value="F:DNA binding"/>
    <property type="evidence" value="ECO:0007669"/>
    <property type="project" value="UniProtKB-KW"/>
</dbReference>
<evidence type="ECO:0000313" key="7">
    <source>
        <dbReference type="Proteomes" id="UP000077748"/>
    </source>
</evidence>
<evidence type="ECO:0000259" key="4">
    <source>
        <dbReference type="PROSITE" id="PS50042"/>
    </source>
</evidence>
<dbReference type="GO" id="GO:0003700">
    <property type="term" value="F:DNA-binding transcription factor activity"/>
    <property type="evidence" value="ECO:0007669"/>
    <property type="project" value="TreeGrafter"/>
</dbReference>
<evidence type="ECO:0000313" key="6">
    <source>
        <dbReference type="EMBL" id="ANI16155.1"/>
    </source>
</evidence>